<evidence type="ECO:0000256" key="12">
    <source>
        <dbReference type="ARBA" id="ARBA00023055"/>
    </source>
</evidence>
<comment type="catalytic activity">
    <reaction evidence="14">
        <text>a 1,2-diacyl-sn-glycero-3-phospho-(1D-myo-inositol)(in) = a 1,2-diacyl-sn-glycero-3-phospho-(1D-myo-inositol)(out)</text>
        <dbReference type="Rhea" id="RHEA:38691"/>
        <dbReference type="ChEBI" id="CHEBI:57880"/>
    </reaction>
    <physiologicalReaction direction="left-to-right" evidence="14">
        <dbReference type="Rhea" id="RHEA:38692"/>
    </physiologicalReaction>
</comment>
<evidence type="ECO:0000256" key="14">
    <source>
        <dbReference type="ARBA" id="ARBA00024146"/>
    </source>
</evidence>
<comment type="function">
    <text evidence="15">Non-classical phosphatidylinositol (PtdIns) transfer protein (PITP), which exhibits PtdIns-binding/transfer activity in the absence of detectable PtdCho-binding/transfer activity. Regulates PtdIns(4,5)P2 homeostasis at the plasma membrane. Heme-binding protein that may play a role in organic oxidant-induced stress responses.</text>
</comment>
<dbReference type="Proteomes" id="UP000799436">
    <property type="component" value="Unassembled WGS sequence"/>
</dbReference>
<evidence type="ECO:0000256" key="3">
    <source>
        <dbReference type="ARBA" id="ARBA00006667"/>
    </source>
</evidence>
<evidence type="ECO:0000256" key="13">
    <source>
        <dbReference type="ARBA" id="ARBA00023136"/>
    </source>
</evidence>
<evidence type="ECO:0000313" key="20">
    <source>
        <dbReference type="Proteomes" id="UP000799436"/>
    </source>
</evidence>
<evidence type="ECO:0000259" key="18">
    <source>
        <dbReference type="PROSITE" id="PS50191"/>
    </source>
</evidence>
<dbReference type="PROSITE" id="PS50191">
    <property type="entry name" value="CRAL_TRIO"/>
    <property type="match status" value="1"/>
</dbReference>
<dbReference type="GO" id="GO:0008526">
    <property type="term" value="F:phosphatidylinositol transfer activity"/>
    <property type="evidence" value="ECO:0007669"/>
    <property type="project" value="UniProtKB-UniRule"/>
</dbReference>
<keyword evidence="6 16" id="KW-0963">Cytoplasm</keyword>
<dbReference type="GO" id="GO:0005829">
    <property type="term" value="C:cytosol"/>
    <property type="evidence" value="ECO:0007669"/>
    <property type="project" value="TreeGrafter"/>
</dbReference>
<dbReference type="OrthoDB" id="75724at2759"/>
<keyword evidence="8" id="KW-0479">Metal-binding</keyword>
<dbReference type="PANTHER" id="PTHR47669">
    <property type="entry name" value="PHOSPHATIDYLINOSITOL TRANSFER PROTEIN SFH5"/>
    <property type="match status" value="1"/>
</dbReference>
<comment type="similarity">
    <text evidence="3 16">Belongs to the SFH5 family.</text>
</comment>
<evidence type="ECO:0000256" key="1">
    <source>
        <dbReference type="ARBA" id="ARBA00001970"/>
    </source>
</evidence>
<evidence type="ECO:0000256" key="4">
    <source>
        <dbReference type="ARBA" id="ARBA00018320"/>
    </source>
</evidence>
<evidence type="ECO:0000256" key="2">
    <source>
        <dbReference type="ARBA" id="ARBA00004406"/>
    </source>
</evidence>
<dbReference type="GO" id="GO:0005886">
    <property type="term" value="C:plasma membrane"/>
    <property type="evidence" value="ECO:0007669"/>
    <property type="project" value="TreeGrafter"/>
</dbReference>
<feature type="domain" description="CRAL-TRIO" evidence="18">
    <location>
        <begin position="145"/>
        <end position="279"/>
    </location>
</feature>
<accession>A0A6G1L9L1</accession>
<evidence type="ECO:0000256" key="6">
    <source>
        <dbReference type="ARBA" id="ARBA00022490"/>
    </source>
</evidence>
<feature type="compositionally biased region" description="Basic and acidic residues" evidence="17">
    <location>
        <begin position="304"/>
        <end position="313"/>
    </location>
</feature>
<keyword evidence="13 16" id="KW-0472">Membrane</keyword>
<proteinExistence type="inferred from homology"/>
<gene>
    <name evidence="19" type="ORF">EJ03DRAFT_327226</name>
</gene>
<evidence type="ECO:0000256" key="17">
    <source>
        <dbReference type="SAM" id="MobiDB-lite"/>
    </source>
</evidence>
<dbReference type="EMBL" id="ML995832">
    <property type="protein sequence ID" value="KAF2769621.1"/>
    <property type="molecule type" value="Genomic_DNA"/>
</dbReference>
<dbReference type="Pfam" id="PF00650">
    <property type="entry name" value="CRAL_TRIO"/>
    <property type="match status" value="1"/>
</dbReference>
<keyword evidence="5 16" id="KW-0813">Transport</keyword>
<keyword evidence="11" id="KW-0408">Iron</keyword>
<dbReference type="AlphaFoldDB" id="A0A6G1L9L1"/>
<dbReference type="GO" id="GO:0043001">
    <property type="term" value="P:Golgi to plasma membrane protein transport"/>
    <property type="evidence" value="ECO:0007669"/>
    <property type="project" value="TreeGrafter"/>
</dbReference>
<evidence type="ECO:0000256" key="16">
    <source>
        <dbReference type="RuleBase" id="RU367059"/>
    </source>
</evidence>
<dbReference type="GO" id="GO:0032541">
    <property type="term" value="C:cortical endoplasmic reticulum"/>
    <property type="evidence" value="ECO:0007669"/>
    <property type="project" value="TreeGrafter"/>
</dbReference>
<dbReference type="InterPro" id="IPR001251">
    <property type="entry name" value="CRAL-TRIO_dom"/>
</dbReference>
<dbReference type="InterPro" id="IPR036273">
    <property type="entry name" value="CRAL/TRIO_N_dom_sf"/>
</dbReference>
<feature type="compositionally biased region" description="Low complexity" evidence="17">
    <location>
        <begin position="335"/>
        <end position="355"/>
    </location>
</feature>
<dbReference type="InterPro" id="IPR011074">
    <property type="entry name" value="CRAL/TRIO_N_dom"/>
</dbReference>
<keyword evidence="20" id="KW-1185">Reference proteome</keyword>
<evidence type="ECO:0000256" key="15">
    <source>
        <dbReference type="ARBA" id="ARBA00024180"/>
    </source>
</evidence>
<dbReference type="CDD" id="cd00170">
    <property type="entry name" value="SEC14"/>
    <property type="match status" value="1"/>
</dbReference>
<dbReference type="InterPro" id="IPR042938">
    <property type="entry name" value="Sfh5"/>
</dbReference>
<dbReference type="SUPFAM" id="SSF52087">
    <property type="entry name" value="CRAL/TRIO domain"/>
    <property type="match status" value="1"/>
</dbReference>
<dbReference type="Gene3D" id="3.40.525.10">
    <property type="entry name" value="CRAL-TRIO lipid binding domain"/>
    <property type="match status" value="1"/>
</dbReference>
<evidence type="ECO:0000256" key="5">
    <source>
        <dbReference type="ARBA" id="ARBA00022448"/>
    </source>
</evidence>
<reference evidence="19" key="1">
    <citation type="journal article" date="2020" name="Stud. Mycol.">
        <title>101 Dothideomycetes genomes: a test case for predicting lifestyles and emergence of pathogens.</title>
        <authorList>
            <person name="Haridas S."/>
            <person name="Albert R."/>
            <person name="Binder M."/>
            <person name="Bloem J."/>
            <person name="Labutti K."/>
            <person name="Salamov A."/>
            <person name="Andreopoulos B."/>
            <person name="Baker S."/>
            <person name="Barry K."/>
            <person name="Bills G."/>
            <person name="Bluhm B."/>
            <person name="Cannon C."/>
            <person name="Castanera R."/>
            <person name="Culley D."/>
            <person name="Daum C."/>
            <person name="Ezra D."/>
            <person name="Gonzalez J."/>
            <person name="Henrissat B."/>
            <person name="Kuo A."/>
            <person name="Liang C."/>
            <person name="Lipzen A."/>
            <person name="Lutzoni F."/>
            <person name="Magnuson J."/>
            <person name="Mondo S."/>
            <person name="Nolan M."/>
            <person name="Ohm R."/>
            <person name="Pangilinan J."/>
            <person name="Park H.-J."/>
            <person name="Ramirez L."/>
            <person name="Alfaro M."/>
            <person name="Sun H."/>
            <person name="Tritt A."/>
            <person name="Yoshinaga Y."/>
            <person name="Zwiers L.-H."/>
            <person name="Turgeon B."/>
            <person name="Goodwin S."/>
            <person name="Spatafora J."/>
            <person name="Crous P."/>
            <person name="Grigoriev I."/>
        </authorList>
    </citation>
    <scope>NUCLEOTIDE SEQUENCE</scope>
    <source>
        <strain evidence="19">CBS 116005</strain>
    </source>
</reference>
<evidence type="ECO:0000256" key="8">
    <source>
        <dbReference type="ARBA" id="ARBA00022723"/>
    </source>
</evidence>
<dbReference type="GO" id="GO:0005789">
    <property type="term" value="C:endoplasmic reticulum membrane"/>
    <property type="evidence" value="ECO:0007669"/>
    <property type="project" value="UniProtKB-SubCell"/>
</dbReference>
<dbReference type="SUPFAM" id="SSF46938">
    <property type="entry name" value="CRAL/TRIO N-terminal domain"/>
    <property type="match status" value="1"/>
</dbReference>
<evidence type="ECO:0000256" key="9">
    <source>
        <dbReference type="ARBA" id="ARBA00022824"/>
    </source>
</evidence>
<dbReference type="Pfam" id="PF03765">
    <property type="entry name" value="CRAL_TRIO_N"/>
    <property type="match status" value="1"/>
</dbReference>
<evidence type="ECO:0000256" key="7">
    <source>
        <dbReference type="ARBA" id="ARBA00022617"/>
    </source>
</evidence>
<sequence>MASANNVDWANLPVEHNLSRFAAELPKILDGTGHNEIYGVTLTPAEADKPTAHTTLIILQKFLRANAGDLAKAKEQLVKALKWRKEYKPMEALNETFPSDKFGGLGYITTITGAKETKNAEDVANFNIYGVAAKQPQKTFGDTNAFIRWRVALMELTLQQLHLDKADKTIPDYGQGPDPYQAIQIHDYLSVSFFRQPAEIKAASKQIIATFQAYYPETVSYKYFVNVPTVMQWMMGAMKMLISKDTFQKMTWLTYGNQLNQYLGENIPKEYGGNGAPIQEVGMTVKYDTQEKAADGAKAADAAEENKAPESKQADAAVPAQEAAEENKASETRQADAAVPAQEAAQENVAPQEQVGSASVEATPEAKVEDSDALAAKTEAGPEMKTV</sequence>
<feature type="compositionally biased region" description="Basic and acidic residues" evidence="17">
    <location>
        <begin position="325"/>
        <end position="334"/>
    </location>
</feature>
<name>A0A6G1L9L1_9PEZI</name>
<dbReference type="PANTHER" id="PTHR47669:SF1">
    <property type="entry name" value="PHOSPHATIDYLINOSITOL TRANSFER PROTEIN SFH5"/>
    <property type="match status" value="1"/>
</dbReference>
<evidence type="ECO:0000313" key="19">
    <source>
        <dbReference type="EMBL" id="KAF2769621.1"/>
    </source>
</evidence>
<feature type="region of interest" description="Disordered" evidence="17">
    <location>
        <begin position="295"/>
        <end position="387"/>
    </location>
</feature>
<comment type="subcellular location">
    <subcellularLocation>
        <location evidence="16">Cytoplasm</location>
    </subcellularLocation>
    <subcellularLocation>
        <location evidence="2 16">Endoplasmic reticulum membrane</location>
        <topology evidence="2 16">Peripheral membrane protein</topology>
    </subcellularLocation>
    <subcellularLocation>
        <location evidence="16">Microsome membrane</location>
        <topology evidence="16">Peripheral membrane protein</topology>
    </subcellularLocation>
</comment>
<comment type="cofactor">
    <cofactor evidence="1">
        <name>heme b</name>
        <dbReference type="ChEBI" id="CHEBI:60344"/>
    </cofactor>
</comment>
<keyword evidence="12 16" id="KW-0445">Lipid transport</keyword>
<keyword evidence="9 16" id="KW-0256">Endoplasmic reticulum</keyword>
<keyword evidence="7" id="KW-0349">Heme</keyword>
<evidence type="ECO:0000256" key="11">
    <source>
        <dbReference type="ARBA" id="ARBA00023004"/>
    </source>
</evidence>
<dbReference type="InterPro" id="IPR036865">
    <property type="entry name" value="CRAL-TRIO_dom_sf"/>
</dbReference>
<dbReference type="GO" id="GO:0046872">
    <property type="term" value="F:metal ion binding"/>
    <property type="evidence" value="ECO:0007669"/>
    <property type="project" value="UniProtKB-KW"/>
</dbReference>
<protein>
    <recommendedName>
        <fullName evidence="4 16">Phosphatidylinositol transfer protein SFH5</fullName>
        <shortName evidence="16">PITP SFH5</shortName>
    </recommendedName>
</protein>
<keyword evidence="10 16" id="KW-0492">Microsome</keyword>
<dbReference type="GO" id="GO:0017157">
    <property type="term" value="P:regulation of exocytosis"/>
    <property type="evidence" value="ECO:0007669"/>
    <property type="project" value="TreeGrafter"/>
</dbReference>
<organism evidence="19 20">
    <name type="scientific">Teratosphaeria nubilosa</name>
    <dbReference type="NCBI Taxonomy" id="161662"/>
    <lineage>
        <taxon>Eukaryota</taxon>
        <taxon>Fungi</taxon>
        <taxon>Dikarya</taxon>
        <taxon>Ascomycota</taxon>
        <taxon>Pezizomycotina</taxon>
        <taxon>Dothideomycetes</taxon>
        <taxon>Dothideomycetidae</taxon>
        <taxon>Mycosphaerellales</taxon>
        <taxon>Teratosphaeriaceae</taxon>
        <taxon>Teratosphaeria</taxon>
    </lineage>
</organism>
<evidence type="ECO:0000256" key="10">
    <source>
        <dbReference type="ARBA" id="ARBA00022848"/>
    </source>
</evidence>